<comment type="similarity">
    <text evidence="1 7">Belongs to the Lgt family.</text>
</comment>
<evidence type="ECO:0000256" key="3">
    <source>
        <dbReference type="ARBA" id="ARBA00022679"/>
    </source>
</evidence>
<dbReference type="OrthoDB" id="871140at2"/>
<keyword evidence="5 7" id="KW-1133">Transmembrane helix</keyword>
<dbReference type="Proteomes" id="UP000252707">
    <property type="component" value="Unassembled WGS sequence"/>
</dbReference>
<comment type="pathway">
    <text evidence="7">Protein modification; lipoprotein biosynthesis (diacylglyceryl transfer).</text>
</comment>
<evidence type="ECO:0000256" key="7">
    <source>
        <dbReference type="HAMAP-Rule" id="MF_01147"/>
    </source>
</evidence>
<evidence type="ECO:0000313" key="9">
    <source>
        <dbReference type="Proteomes" id="UP000252707"/>
    </source>
</evidence>
<feature type="transmembrane region" description="Helical" evidence="7">
    <location>
        <begin position="118"/>
        <end position="136"/>
    </location>
</feature>
<dbReference type="GO" id="GO:0042158">
    <property type="term" value="P:lipoprotein biosynthetic process"/>
    <property type="evidence" value="ECO:0007669"/>
    <property type="project" value="UniProtKB-UniRule"/>
</dbReference>
<organism evidence="8 9">
    <name type="scientific">Thioalbus denitrificans</name>
    <dbReference type="NCBI Taxonomy" id="547122"/>
    <lineage>
        <taxon>Bacteria</taxon>
        <taxon>Pseudomonadati</taxon>
        <taxon>Pseudomonadota</taxon>
        <taxon>Gammaproteobacteria</taxon>
        <taxon>Chromatiales</taxon>
        <taxon>Ectothiorhodospiraceae</taxon>
        <taxon>Thioalbus</taxon>
    </lineage>
</organism>
<proteinExistence type="inferred from homology"/>
<dbReference type="EMBL" id="QPJY01000009">
    <property type="protein sequence ID" value="RCX26521.1"/>
    <property type="molecule type" value="Genomic_DNA"/>
</dbReference>
<keyword evidence="9" id="KW-1185">Reference proteome</keyword>
<protein>
    <recommendedName>
        <fullName evidence="7">Phosphatidylglycerol--prolipoprotein diacylglyceryl transferase</fullName>
        <ecNumber evidence="7">2.5.1.145</ecNumber>
    </recommendedName>
</protein>
<dbReference type="PANTHER" id="PTHR30589:SF0">
    <property type="entry name" value="PHOSPHATIDYLGLYCEROL--PROLIPOPROTEIN DIACYLGLYCERYL TRANSFERASE"/>
    <property type="match status" value="1"/>
</dbReference>
<feature type="transmembrane region" description="Helical" evidence="7">
    <location>
        <begin position="20"/>
        <end position="38"/>
    </location>
</feature>
<evidence type="ECO:0000256" key="2">
    <source>
        <dbReference type="ARBA" id="ARBA00022475"/>
    </source>
</evidence>
<keyword evidence="8" id="KW-0449">Lipoprotein</keyword>
<dbReference type="InterPro" id="IPR001640">
    <property type="entry name" value="Lgt"/>
</dbReference>
<dbReference type="EC" id="2.5.1.145" evidence="7"/>
<dbReference type="RefSeq" id="WP_114280602.1">
    <property type="nucleotide sequence ID" value="NZ_QPJY01000009.1"/>
</dbReference>
<comment type="catalytic activity">
    <reaction evidence="7">
        <text>L-cysteinyl-[prolipoprotein] + a 1,2-diacyl-sn-glycero-3-phospho-(1'-sn-glycerol) = an S-1,2-diacyl-sn-glyceryl-L-cysteinyl-[prolipoprotein] + sn-glycerol 1-phosphate + H(+)</text>
        <dbReference type="Rhea" id="RHEA:56712"/>
        <dbReference type="Rhea" id="RHEA-COMP:14679"/>
        <dbReference type="Rhea" id="RHEA-COMP:14680"/>
        <dbReference type="ChEBI" id="CHEBI:15378"/>
        <dbReference type="ChEBI" id="CHEBI:29950"/>
        <dbReference type="ChEBI" id="CHEBI:57685"/>
        <dbReference type="ChEBI" id="CHEBI:64716"/>
        <dbReference type="ChEBI" id="CHEBI:140658"/>
        <dbReference type="EC" id="2.5.1.145"/>
    </reaction>
</comment>
<dbReference type="PANTHER" id="PTHR30589">
    <property type="entry name" value="PROLIPOPROTEIN DIACYLGLYCERYL TRANSFERASE"/>
    <property type="match status" value="1"/>
</dbReference>
<comment type="subcellular location">
    <subcellularLocation>
        <location evidence="7">Cell membrane</location>
        <topology evidence="7">Multi-pass membrane protein</topology>
    </subcellularLocation>
</comment>
<name>A0A369BYW7_9GAMM</name>
<feature type="binding site" evidence="7">
    <location>
        <position position="138"/>
    </location>
    <ligand>
        <name>a 1,2-diacyl-sn-glycero-3-phospho-(1'-sn-glycerol)</name>
        <dbReference type="ChEBI" id="CHEBI:64716"/>
    </ligand>
</feature>
<evidence type="ECO:0000256" key="4">
    <source>
        <dbReference type="ARBA" id="ARBA00022692"/>
    </source>
</evidence>
<dbReference type="Pfam" id="PF01790">
    <property type="entry name" value="LGT"/>
    <property type="match status" value="1"/>
</dbReference>
<evidence type="ECO:0000256" key="1">
    <source>
        <dbReference type="ARBA" id="ARBA00007150"/>
    </source>
</evidence>
<evidence type="ECO:0000256" key="6">
    <source>
        <dbReference type="ARBA" id="ARBA00023136"/>
    </source>
</evidence>
<keyword evidence="6 7" id="KW-0472">Membrane</keyword>
<sequence length="336" mass="36745">MGPYIHDIDPIIGTVLGVHLWWYGLSYSLGFLNAHLFIRRYRERLGISLQAVYGLSLLLAVGVLLGGRFVEVVFYEWPFYGGRLTLIPAYWLGGMATHGLLAGGLLGIWTFSRIHGIAFLRLTDALSIPAAFIMGVGRLGNFVDGQIVGSVTDVWWAVKFPDAEGFRHPVVLYDGLKNLLIIPVLMLVWRRHLPPGVRSGLFLFLYAFLRIFIDLFREYPTTLMGLATGQGLNILMSLIGLVLVGVGFRIGRAEAKAPAGPPVAAGGGGLAWRRLAFVLVLLFPLVIPSDWTQDVPARYGARHPGLTHSALNPAIDAIPEGAVWDTWDGPQPPSGE</sequence>
<keyword evidence="2 7" id="KW-1003">Cell membrane</keyword>
<feature type="transmembrane region" description="Helical" evidence="7">
    <location>
        <begin position="50"/>
        <end position="70"/>
    </location>
</feature>
<keyword evidence="3 7" id="KW-0808">Transferase</keyword>
<dbReference type="UniPathway" id="UPA00664"/>
<dbReference type="HAMAP" id="MF_01147">
    <property type="entry name" value="Lgt"/>
    <property type="match status" value="1"/>
</dbReference>
<dbReference type="AlphaFoldDB" id="A0A369BYW7"/>
<accession>A0A369BYW7</accession>
<comment type="caution">
    <text evidence="8">The sequence shown here is derived from an EMBL/GenBank/DDBJ whole genome shotgun (WGS) entry which is preliminary data.</text>
</comment>
<gene>
    <name evidence="7" type="primary">lgt</name>
    <name evidence="8" type="ORF">DFQ59_10950</name>
</gene>
<feature type="transmembrane region" description="Helical" evidence="7">
    <location>
        <begin position="90"/>
        <end position="111"/>
    </location>
</feature>
<feature type="transmembrane region" description="Helical" evidence="7">
    <location>
        <begin position="201"/>
        <end position="219"/>
    </location>
</feature>
<feature type="transmembrane region" description="Helical" evidence="7">
    <location>
        <begin position="231"/>
        <end position="251"/>
    </location>
</feature>
<evidence type="ECO:0000313" key="8">
    <source>
        <dbReference type="EMBL" id="RCX26521.1"/>
    </source>
</evidence>
<dbReference type="GO" id="GO:0005886">
    <property type="term" value="C:plasma membrane"/>
    <property type="evidence" value="ECO:0007669"/>
    <property type="project" value="UniProtKB-SubCell"/>
</dbReference>
<keyword evidence="4 7" id="KW-0812">Transmembrane</keyword>
<reference evidence="8 9" key="1">
    <citation type="submission" date="2018-07" db="EMBL/GenBank/DDBJ databases">
        <title>Genomic Encyclopedia of Type Strains, Phase IV (KMG-IV): sequencing the most valuable type-strain genomes for metagenomic binning, comparative biology and taxonomic classification.</title>
        <authorList>
            <person name="Goeker M."/>
        </authorList>
    </citation>
    <scope>NUCLEOTIDE SEQUENCE [LARGE SCALE GENOMIC DNA]</scope>
    <source>
        <strain evidence="8 9">DSM 26407</strain>
    </source>
</reference>
<feature type="transmembrane region" description="Helical" evidence="7">
    <location>
        <begin position="170"/>
        <end position="189"/>
    </location>
</feature>
<comment type="function">
    <text evidence="7">Catalyzes the transfer of the diacylglyceryl group from phosphatidylglycerol to the sulfhydryl group of the N-terminal cysteine of a prolipoprotein, the first step in the formation of mature lipoproteins.</text>
</comment>
<evidence type="ECO:0000256" key="5">
    <source>
        <dbReference type="ARBA" id="ARBA00022989"/>
    </source>
</evidence>
<dbReference type="GO" id="GO:0008961">
    <property type="term" value="F:phosphatidylglycerol-prolipoprotein diacylglyceryl transferase activity"/>
    <property type="evidence" value="ECO:0007669"/>
    <property type="project" value="UniProtKB-UniRule"/>
</dbReference>